<comment type="caution">
    <text evidence="1">The sequence shown here is derived from an EMBL/GenBank/DDBJ whole genome shotgun (WGS) entry which is preliminary data.</text>
</comment>
<accession>A0ACC0WVH1</accession>
<evidence type="ECO:0000313" key="2">
    <source>
        <dbReference type="Proteomes" id="UP001163321"/>
    </source>
</evidence>
<reference evidence="1 2" key="1">
    <citation type="journal article" date="2022" name="bioRxiv">
        <title>The genome of the oomycete Peronosclerospora sorghi, a cosmopolitan pathogen of maize and sorghum, is inflated with dispersed pseudogenes.</title>
        <authorList>
            <person name="Fletcher K."/>
            <person name="Martin F."/>
            <person name="Isakeit T."/>
            <person name="Cavanaugh K."/>
            <person name="Magill C."/>
            <person name="Michelmore R."/>
        </authorList>
    </citation>
    <scope>NUCLEOTIDE SEQUENCE [LARGE SCALE GENOMIC DNA]</scope>
    <source>
        <strain evidence="1">P6</strain>
    </source>
</reference>
<organism evidence="1 2">
    <name type="scientific">Peronosclerospora sorghi</name>
    <dbReference type="NCBI Taxonomy" id="230839"/>
    <lineage>
        <taxon>Eukaryota</taxon>
        <taxon>Sar</taxon>
        <taxon>Stramenopiles</taxon>
        <taxon>Oomycota</taxon>
        <taxon>Peronosporomycetes</taxon>
        <taxon>Peronosporales</taxon>
        <taxon>Peronosporaceae</taxon>
        <taxon>Peronosclerospora</taxon>
    </lineage>
</organism>
<sequence length="212" mass="23604">MYSQTAFINSASSSMSSERILSSPSRSTASGSMWTFFPGNICFRITSNVRDPLALPLSPMLIVFSIAMFSSHAFTAFWILNVSLYLSSRRTASSSSVSNRKSSILSPIFIKQSSPSANSLFTWHTTFRNSNSSRQVLRSSRSSFISPSSRFWAVVDTCFLTIKKATASTQITISHCSSLNNVYGPFETHTTVHNKPRIFHNLTTKHNTSIFR</sequence>
<dbReference type="Proteomes" id="UP001163321">
    <property type="component" value="Chromosome 1"/>
</dbReference>
<name>A0ACC0WVH1_9STRA</name>
<proteinExistence type="predicted"/>
<keyword evidence="2" id="KW-1185">Reference proteome</keyword>
<gene>
    <name evidence="1" type="ORF">PsorP6_002260</name>
</gene>
<dbReference type="EMBL" id="CM047580">
    <property type="protein sequence ID" value="KAI9921858.1"/>
    <property type="molecule type" value="Genomic_DNA"/>
</dbReference>
<protein>
    <submittedName>
        <fullName evidence="1">Uncharacterized protein</fullName>
    </submittedName>
</protein>
<evidence type="ECO:0000313" key="1">
    <source>
        <dbReference type="EMBL" id="KAI9921858.1"/>
    </source>
</evidence>